<reference evidence="2" key="1">
    <citation type="submission" date="2020-10" db="EMBL/GenBank/DDBJ databases">
        <title>Taxonomic study of unclassified bacteria belonging to the class Ktedonobacteria.</title>
        <authorList>
            <person name="Yabe S."/>
            <person name="Wang C.M."/>
            <person name="Zheng Y."/>
            <person name="Sakai Y."/>
            <person name="Cavaletti L."/>
            <person name="Monciardini P."/>
            <person name="Donadio S."/>
        </authorList>
    </citation>
    <scope>NUCLEOTIDE SEQUENCE</scope>
    <source>
        <strain evidence="2">ID150040</strain>
    </source>
</reference>
<name>A0A8J3J2J1_9CHLR</name>
<evidence type="ECO:0000313" key="3">
    <source>
        <dbReference type="Proteomes" id="UP000597444"/>
    </source>
</evidence>
<dbReference type="Proteomes" id="UP000597444">
    <property type="component" value="Unassembled WGS sequence"/>
</dbReference>
<organism evidence="2 3">
    <name type="scientific">Reticulibacter mediterranei</name>
    <dbReference type="NCBI Taxonomy" id="2778369"/>
    <lineage>
        <taxon>Bacteria</taxon>
        <taxon>Bacillati</taxon>
        <taxon>Chloroflexota</taxon>
        <taxon>Ktedonobacteria</taxon>
        <taxon>Ktedonobacterales</taxon>
        <taxon>Reticulibacteraceae</taxon>
        <taxon>Reticulibacter</taxon>
    </lineage>
</organism>
<comment type="caution">
    <text evidence="2">The sequence shown here is derived from an EMBL/GenBank/DDBJ whole genome shotgun (WGS) entry which is preliminary data.</text>
</comment>
<gene>
    <name evidence="2" type="ORF">KSF_111780</name>
</gene>
<dbReference type="EMBL" id="BNJK01000004">
    <property type="protein sequence ID" value="GHP01131.1"/>
    <property type="molecule type" value="Genomic_DNA"/>
</dbReference>
<sequence length="69" mass="7765">MLEYGIHVVGVDISTNVIRYAQAQAKEQNLPVDFSVMNVLQHPLPFDDATFDLINARLIFAFMTPEKGN</sequence>
<accession>A0A8J3J2J1</accession>
<dbReference type="Pfam" id="PF13649">
    <property type="entry name" value="Methyltransf_25"/>
    <property type="match status" value="1"/>
</dbReference>
<evidence type="ECO:0000313" key="2">
    <source>
        <dbReference type="EMBL" id="GHP01131.1"/>
    </source>
</evidence>
<protein>
    <recommendedName>
        <fullName evidence="1">Methyltransferase domain-containing protein</fullName>
    </recommendedName>
</protein>
<dbReference type="Gene3D" id="3.40.50.150">
    <property type="entry name" value="Vaccinia Virus protein VP39"/>
    <property type="match status" value="1"/>
</dbReference>
<dbReference type="AlphaFoldDB" id="A0A8J3J2J1"/>
<dbReference type="InterPro" id="IPR029063">
    <property type="entry name" value="SAM-dependent_MTases_sf"/>
</dbReference>
<dbReference type="SUPFAM" id="SSF53335">
    <property type="entry name" value="S-adenosyl-L-methionine-dependent methyltransferases"/>
    <property type="match status" value="1"/>
</dbReference>
<proteinExistence type="predicted"/>
<evidence type="ECO:0000259" key="1">
    <source>
        <dbReference type="Pfam" id="PF13649"/>
    </source>
</evidence>
<keyword evidence="3" id="KW-1185">Reference proteome</keyword>
<feature type="domain" description="Methyltransferase" evidence="1">
    <location>
        <begin position="5"/>
        <end position="65"/>
    </location>
</feature>
<dbReference type="InterPro" id="IPR041698">
    <property type="entry name" value="Methyltransf_25"/>
</dbReference>